<keyword evidence="5 6" id="KW-0472">Membrane</keyword>
<reference evidence="7" key="1">
    <citation type="journal article" date="2014" name="Front. Microbiol.">
        <title>High frequency of phylogenetically diverse reductive dehalogenase-homologous genes in deep subseafloor sedimentary metagenomes.</title>
        <authorList>
            <person name="Kawai M."/>
            <person name="Futagami T."/>
            <person name="Toyoda A."/>
            <person name="Takaki Y."/>
            <person name="Nishi S."/>
            <person name="Hori S."/>
            <person name="Arai W."/>
            <person name="Tsubouchi T."/>
            <person name="Morono Y."/>
            <person name="Uchiyama I."/>
            <person name="Ito T."/>
            <person name="Fujiyama A."/>
            <person name="Inagaki F."/>
            <person name="Takami H."/>
        </authorList>
    </citation>
    <scope>NUCLEOTIDE SEQUENCE</scope>
    <source>
        <strain evidence="7">Expedition CK06-06</strain>
    </source>
</reference>
<dbReference type="GO" id="GO:0016020">
    <property type="term" value="C:membrane"/>
    <property type="evidence" value="ECO:0007669"/>
    <property type="project" value="UniProtKB-SubCell"/>
</dbReference>
<evidence type="ECO:0000256" key="5">
    <source>
        <dbReference type="ARBA" id="ARBA00023136"/>
    </source>
</evidence>
<evidence type="ECO:0000256" key="2">
    <source>
        <dbReference type="ARBA" id="ARBA00022692"/>
    </source>
</evidence>
<dbReference type="SUPFAM" id="SSF69593">
    <property type="entry name" value="Glycerol-3-phosphate (1)-acyltransferase"/>
    <property type="match status" value="1"/>
</dbReference>
<proteinExistence type="predicted"/>
<evidence type="ECO:0000256" key="4">
    <source>
        <dbReference type="ARBA" id="ARBA00022989"/>
    </source>
</evidence>
<name>X0VVE3_9ZZZZ</name>
<accession>X0VVE3</accession>
<keyword evidence="4 6" id="KW-1133">Transmembrane helix</keyword>
<dbReference type="InterPro" id="IPR008901">
    <property type="entry name" value="ACER"/>
</dbReference>
<evidence type="ECO:0000313" key="7">
    <source>
        <dbReference type="EMBL" id="GAG15087.1"/>
    </source>
</evidence>
<evidence type="ECO:0000256" key="6">
    <source>
        <dbReference type="SAM" id="Phobius"/>
    </source>
</evidence>
<feature type="transmembrane region" description="Helical" evidence="6">
    <location>
        <begin position="22"/>
        <end position="41"/>
    </location>
</feature>
<feature type="non-terminal residue" evidence="7">
    <location>
        <position position="1"/>
    </location>
</feature>
<feature type="transmembrane region" description="Helical" evidence="6">
    <location>
        <begin position="78"/>
        <end position="97"/>
    </location>
</feature>
<dbReference type="EMBL" id="BARS01035081">
    <property type="protein sequence ID" value="GAG15087.1"/>
    <property type="molecule type" value="Genomic_DNA"/>
</dbReference>
<keyword evidence="3" id="KW-0378">Hydrolase</keyword>
<sequence length="258" mass="27601">LSYVAAGIILLVEVARTRLPKAVLALALVAVAEGFGSLLFHGTGGEFSQFLHDVPLIGALGFIAGWHVGRLVNAPDRWSLIGLSVGVAVSAILWAVAPGATNVVVFVAVGIAFIASGIARQRKMTAVWNAPLLLLIGIALLSWAAGTTDSPACAADSWLQPHGLWHILTAVVLLAWVDQAYAAEMPDHPPRMFRRFTDRTLGLLAQLFIYEFHRSVNVAFRDRLPTDRPVLIVANHGNGFVDPALVAAVLGRLPRFIA</sequence>
<evidence type="ECO:0000256" key="1">
    <source>
        <dbReference type="ARBA" id="ARBA00004141"/>
    </source>
</evidence>
<dbReference type="GO" id="GO:0016811">
    <property type="term" value="F:hydrolase activity, acting on carbon-nitrogen (but not peptide) bonds, in linear amides"/>
    <property type="evidence" value="ECO:0007669"/>
    <property type="project" value="InterPro"/>
</dbReference>
<feature type="transmembrane region" description="Helical" evidence="6">
    <location>
        <begin position="103"/>
        <end position="119"/>
    </location>
</feature>
<evidence type="ECO:0000256" key="3">
    <source>
        <dbReference type="ARBA" id="ARBA00022801"/>
    </source>
</evidence>
<comment type="subcellular location">
    <subcellularLocation>
        <location evidence="1">Membrane</location>
        <topology evidence="1">Multi-pass membrane protein</topology>
    </subcellularLocation>
</comment>
<dbReference type="GO" id="GO:0006672">
    <property type="term" value="P:ceramide metabolic process"/>
    <property type="evidence" value="ECO:0007669"/>
    <property type="project" value="InterPro"/>
</dbReference>
<feature type="transmembrane region" description="Helical" evidence="6">
    <location>
        <begin position="126"/>
        <end position="144"/>
    </location>
</feature>
<comment type="caution">
    <text evidence="7">The sequence shown here is derived from an EMBL/GenBank/DDBJ whole genome shotgun (WGS) entry which is preliminary data.</text>
</comment>
<organism evidence="7">
    <name type="scientific">marine sediment metagenome</name>
    <dbReference type="NCBI Taxonomy" id="412755"/>
    <lineage>
        <taxon>unclassified sequences</taxon>
        <taxon>metagenomes</taxon>
        <taxon>ecological metagenomes</taxon>
    </lineage>
</organism>
<feature type="transmembrane region" description="Helical" evidence="6">
    <location>
        <begin position="164"/>
        <end position="183"/>
    </location>
</feature>
<gene>
    <name evidence="7" type="ORF">S01H1_54102</name>
</gene>
<feature type="transmembrane region" description="Helical" evidence="6">
    <location>
        <begin position="47"/>
        <end position="66"/>
    </location>
</feature>
<dbReference type="AlphaFoldDB" id="X0VVE3"/>
<feature type="non-terminal residue" evidence="7">
    <location>
        <position position="258"/>
    </location>
</feature>
<protein>
    <submittedName>
        <fullName evidence="7">Uncharacterized protein</fullName>
    </submittedName>
</protein>
<keyword evidence="2 6" id="KW-0812">Transmembrane</keyword>
<dbReference type="Pfam" id="PF05875">
    <property type="entry name" value="Ceramidase"/>
    <property type="match status" value="1"/>
</dbReference>